<dbReference type="InterPro" id="IPR011009">
    <property type="entry name" value="Kinase-like_dom_sf"/>
</dbReference>
<dbReference type="InterPro" id="IPR012877">
    <property type="entry name" value="Dhs-27"/>
</dbReference>
<gene>
    <name evidence="1" type="ORF">GCK32_016193</name>
</gene>
<dbReference type="PANTHER" id="PTHR23020:SF8">
    <property type="entry name" value="CHK KINASE-LIKE DOMAIN-CONTAINING PROTEIN"/>
    <property type="match status" value="1"/>
</dbReference>
<dbReference type="Proteomes" id="UP001331761">
    <property type="component" value="Unassembled WGS sequence"/>
</dbReference>
<dbReference type="Pfam" id="PF07914">
    <property type="entry name" value="DUF1679"/>
    <property type="match status" value="1"/>
</dbReference>
<comment type="caution">
    <text evidence="1">The sequence shown here is derived from an EMBL/GenBank/DDBJ whole genome shotgun (WGS) entry which is preliminary data.</text>
</comment>
<sequence length="194" mass="21995">MASFADFQQKAHNSEVATYDHLSKLPKGKTVVPKIYVAKMFSDCNPLKGYIIMEYIQNIEIDILASFSLREVKQVLRFKAIVEASSIDVPPEHRKDFFDAPFGKMAELFLPEEEVNKAIETLRTVEGGRLANEAQRLQGIVPELLDFEWVDNLADELGMDRVLCHGDLYPMNTLWKQGDNGLELAAVIDYQVSE</sequence>
<accession>A0AAN8FSX7</accession>
<name>A0AAN8FSX7_TRICO</name>
<organism evidence="1 2">
    <name type="scientific">Trichostrongylus colubriformis</name>
    <name type="common">Black scour worm</name>
    <dbReference type="NCBI Taxonomy" id="6319"/>
    <lineage>
        <taxon>Eukaryota</taxon>
        <taxon>Metazoa</taxon>
        <taxon>Ecdysozoa</taxon>
        <taxon>Nematoda</taxon>
        <taxon>Chromadorea</taxon>
        <taxon>Rhabditida</taxon>
        <taxon>Rhabditina</taxon>
        <taxon>Rhabditomorpha</taxon>
        <taxon>Strongyloidea</taxon>
        <taxon>Trichostrongylidae</taxon>
        <taxon>Trichostrongylus</taxon>
    </lineage>
</organism>
<dbReference type="AlphaFoldDB" id="A0AAN8FSX7"/>
<proteinExistence type="predicted"/>
<evidence type="ECO:0000313" key="1">
    <source>
        <dbReference type="EMBL" id="KAK5986091.1"/>
    </source>
</evidence>
<protein>
    <submittedName>
        <fullName evidence="1">CHK domain-containing protein</fullName>
    </submittedName>
</protein>
<evidence type="ECO:0000313" key="2">
    <source>
        <dbReference type="Proteomes" id="UP001331761"/>
    </source>
</evidence>
<dbReference type="PANTHER" id="PTHR23020">
    <property type="entry name" value="UNCHARACTERIZED NUCLEAR HORMONE RECEPTOR-RELATED"/>
    <property type="match status" value="1"/>
</dbReference>
<dbReference type="Gene3D" id="3.90.1200.10">
    <property type="match status" value="1"/>
</dbReference>
<keyword evidence="2" id="KW-1185">Reference proteome</keyword>
<dbReference type="InterPro" id="IPR052961">
    <property type="entry name" value="Oxido-Kinase-like_Enzymes"/>
</dbReference>
<reference evidence="1 2" key="1">
    <citation type="submission" date="2019-10" db="EMBL/GenBank/DDBJ databases">
        <title>Assembly and Annotation for the nematode Trichostrongylus colubriformis.</title>
        <authorList>
            <person name="Martin J."/>
        </authorList>
    </citation>
    <scope>NUCLEOTIDE SEQUENCE [LARGE SCALE GENOMIC DNA]</scope>
    <source>
        <strain evidence="1">G859</strain>
        <tissue evidence="1">Whole worm</tissue>
    </source>
</reference>
<dbReference type="SUPFAM" id="SSF56112">
    <property type="entry name" value="Protein kinase-like (PK-like)"/>
    <property type="match status" value="1"/>
</dbReference>
<dbReference type="EMBL" id="WIXE01001028">
    <property type="protein sequence ID" value="KAK5986091.1"/>
    <property type="molecule type" value="Genomic_DNA"/>
</dbReference>